<dbReference type="HAMAP" id="MF_01401">
    <property type="entry name" value="MsrA"/>
    <property type="match status" value="1"/>
</dbReference>
<accession>A0A672UKY2</accession>
<keyword evidence="10" id="KW-0865">Zymogen</keyword>
<keyword evidence="7" id="KW-0378">Hydrolase</keyword>
<keyword evidence="6" id="KW-0732">Signal</keyword>
<evidence type="ECO:0000313" key="24">
    <source>
        <dbReference type="Proteomes" id="UP000472266"/>
    </source>
</evidence>
<dbReference type="PANTHER" id="PTHR42799">
    <property type="entry name" value="MITOCHONDRIAL PEPTIDE METHIONINE SULFOXIDE REDUCTASE"/>
    <property type="match status" value="1"/>
</dbReference>
<dbReference type="FunFam" id="2.40.10.10:FF:000146">
    <property type="entry name" value="Serine protease 53"/>
    <property type="match status" value="1"/>
</dbReference>
<evidence type="ECO:0000256" key="6">
    <source>
        <dbReference type="ARBA" id="ARBA00022729"/>
    </source>
</evidence>
<evidence type="ECO:0000256" key="19">
    <source>
        <dbReference type="ARBA" id="ARBA00067384"/>
    </source>
</evidence>
<evidence type="ECO:0000256" key="1">
    <source>
        <dbReference type="ARBA" id="ARBA00004613"/>
    </source>
</evidence>
<evidence type="ECO:0000256" key="3">
    <source>
        <dbReference type="ARBA" id="ARBA00012502"/>
    </source>
</evidence>
<comment type="function">
    <text evidence="17">Cleaves peptide substrates after methionine, leucine, and norleucine. Physiological substrates include EZR, alpha-tubulins and the apoptosis inhibitor BIRC5/Survivin. Promotes caspase activation and subsequent apoptosis of target cells.</text>
</comment>
<evidence type="ECO:0000256" key="15">
    <source>
        <dbReference type="ARBA" id="ARBA00047806"/>
    </source>
</evidence>
<comment type="catalytic activity">
    <reaction evidence="15">
        <text>L-methionyl-[protein] + [thioredoxin]-disulfide + H2O = L-methionyl-(S)-S-oxide-[protein] + [thioredoxin]-dithiol</text>
        <dbReference type="Rhea" id="RHEA:14217"/>
        <dbReference type="Rhea" id="RHEA-COMP:10698"/>
        <dbReference type="Rhea" id="RHEA-COMP:10700"/>
        <dbReference type="Rhea" id="RHEA-COMP:12313"/>
        <dbReference type="Rhea" id="RHEA-COMP:12315"/>
        <dbReference type="ChEBI" id="CHEBI:15377"/>
        <dbReference type="ChEBI" id="CHEBI:16044"/>
        <dbReference type="ChEBI" id="CHEBI:29950"/>
        <dbReference type="ChEBI" id="CHEBI:44120"/>
        <dbReference type="ChEBI" id="CHEBI:50058"/>
        <dbReference type="EC" id="1.8.4.11"/>
    </reaction>
</comment>
<dbReference type="Pfam" id="PF01625">
    <property type="entry name" value="PMSR"/>
    <property type="match status" value="1"/>
</dbReference>
<dbReference type="Proteomes" id="UP000472266">
    <property type="component" value="Chromosome 7"/>
</dbReference>
<reference evidence="23" key="3">
    <citation type="submission" date="2025-09" db="UniProtKB">
        <authorList>
            <consortium name="Ensembl"/>
        </authorList>
    </citation>
    <scope>IDENTIFICATION</scope>
</reference>
<evidence type="ECO:0000256" key="12">
    <source>
        <dbReference type="ARBA" id="ARBA00024679"/>
    </source>
</evidence>
<evidence type="ECO:0000256" key="16">
    <source>
        <dbReference type="ARBA" id="ARBA00048782"/>
    </source>
</evidence>
<evidence type="ECO:0000256" key="10">
    <source>
        <dbReference type="ARBA" id="ARBA00023145"/>
    </source>
</evidence>
<dbReference type="EC" id="1.8.4.11" evidence="3"/>
<dbReference type="InterPro" id="IPR009003">
    <property type="entry name" value="Peptidase_S1_PA"/>
</dbReference>
<dbReference type="AlphaFoldDB" id="A0A672UKY2"/>
<keyword evidence="9" id="KW-0560">Oxidoreductase</keyword>
<keyword evidence="24" id="KW-1185">Reference proteome</keyword>
<dbReference type="NCBIfam" id="TIGR00401">
    <property type="entry name" value="msrA"/>
    <property type="match status" value="1"/>
</dbReference>
<keyword evidence="8" id="KW-0720">Serine protease</keyword>
<dbReference type="GO" id="GO:0004252">
    <property type="term" value="F:serine-type endopeptidase activity"/>
    <property type="evidence" value="ECO:0007669"/>
    <property type="project" value="InterPro"/>
</dbReference>
<evidence type="ECO:0000313" key="23">
    <source>
        <dbReference type="Ensembl" id="ENSSHBP00005015536.1"/>
    </source>
</evidence>
<reference evidence="23 24" key="1">
    <citation type="submission" date="2019-11" db="EMBL/GenBank/DDBJ databases">
        <title>Strigops habroptila (kakapo) genome, bStrHab1, primary haplotype, v2.</title>
        <authorList>
            <person name="Jarvis E.D."/>
            <person name="Howard J."/>
            <person name="Rhie A."/>
            <person name="Phillippy A."/>
            <person name="Korlach J."/>
            <person name="Digby A."/>
            <person name="Iorns D."/>
            <person name="Eason D."/>
            <person name="Robertson B."/>
            <person name="Raemaekers T."/>
            <person name="Howe K."/>
            <person name="Lewin H."/>
            <person name="Damas J."/>
            <person name="Hastie A."/>
            <person name="Tracey A."/>
            <person name="Chow W."/>
            <person name="Fedrigo O."/>
        </authorList>
    </citation>
    <scope>NUCLEOTIDE SEQUENCE [LARGE SCALE GENOMIC DNA]</scope>
</reference>
<dbReference type="CDD" id="cd00190">
    <property type="entry name" value="Tryp_SPc"/>
    <property type="match status" value="1"/>
</dbReference>
<evidence type="ECO:0000256" key="14">
    <source>
        <dbReference type="ARBA" id="ARBA00030643"/>
    </source>
</evidence>
<evidence type="ECO:0000256" key="9">
    <source>
        <dbReference type="ARBA" id="ARBA00023002"/>
    </source>
</evidence>
<dbReference type="SUPFAM" id="SSF50494">
    <property type="entry name" value="Trypsin-like serine proteases"/>
    <property type="match status" value="1"/>
</dbReference>
<keyword evidence="4" id="KW-0964">Secreted</keyword>
<feature type="domain" description="Peptidase S1" evidence="22">
    <location>
        <begin position="226"/>
        <end position="457"/>
    </location>
</feature>
<name>A0A672UKY2_STRHB</name>
<dbReference type="InterPro" id="IPR018114">
    <property type="entry name" value="TRYPSIN_HIS"/>
</dbReference>
<comment type="function">
    <text evidence="12">Has an important function as a repair enzyme for proteins that have been inactivated by oxidation. Catalyzes the reversible oxidation-reduction of methionine sulfoxide in proteins to methionine.</text>
</comment>
<evidence type="ECO:0000256" key="8">
    <source>
        <dbReference type="ARBA" id="ARBA00022825"/>
    </source>
</evidence>
<keyword evidence="5" id="KW-0645">Protease</keyword>
<dbReference type="Pfam" id="PF00089">
    <property type="entry name" value="Trypsin"/>
    <property type="match status" value="1"/>
</dbReference>
<comment type="catalytic activity">
    <reaction evidence="16">
        <text>[thioredoxin]-disulfide + L-methionine + H2O = L-methionine (S)-S-oxide + [thioredoxin]-dithiol</text>
        <dbReference type="Rhea" id="RHEA:19993"/>
        <dbReference type="Rhea" id="RHEA-COMP:10698"/>
        <dbReference type="Rhea" id="RHEA-COMP:10700"/>
        <dbReference type="ChEBI" id="CHEBI:15377"/>
        <dbReference type="ChEBI" id="CHEBI:29950"/>
        <dbReference type="ChEBI" id="CHEBI:50058"/>
        <dbReference type="ChEBI" id="CHEBI:57844"/>
        <dbReference type="ChEBI" id="CHEBI:58772"/>
        <dbReference type="EC" id="1.8.4.11"/>
    </reaction>
</comment>
<dbReference type="GO" id="GO:0005576">
    <property type="term" value="C:extracellular region"/>
    <property type="evidence" value="ECO:0007669"/>
    <property type="project" value="UniProtKB-SubCell"/>
</dbReference>
<dbReference type="SMART" id="SM00020">
    <property type="entry name" value="Tryp_SPc"/>
    <property type="match status" value="1"/>
</dbReference>
<evidence type="ECO:0000256" key="18">
    <source>
        <dbReference type="ARBA" id="ARBA00067130"/>
    </source>
</evidence>
<dbReference type="Ensembl" id="ENSSHBT00005018617.1">
    <property type="protein sequence ID" value="ENSSHBP00005015536.1"/>
    <property type="gene ID" value="ENSSHBG00005013587.1"/>
</dbReference>
<dbReference type="SUPFAM" id="SSF55068">
    <property type="entry name" value="Peptide methionine sulfoxide reductase"/>
    <property type="match status" value="1"/>
</dbReference>
<dbReference type="InParanoid" id="A0A672UKY2"/>
<evidence type="ECO:0000256" key="4">
    <source>
        <dbReference type="ARBA" id="ARBA00022525"/>
    </source>
</evidence>
<dbReference type="InterPro" id="IPR002569">
    <property type="entry name" value="Met_Sox_Rdtase_MsrA_dom"/>
</dbReference>
<evidence type="ECO:0000259" key="22">
    <source>
        <dbReference type="PROSITE" id="PS50240"/>
    </source>
</evidence>
<dbReference type="GO" id="GO:0008113">
    <property type="term" value="F:peptide-methionine (S)-S-oxide reductase activity"/>
    <property type="evidence" value="ECO:0007669"/>
    <property type="project" value="UniProtKB-EC"/>
</dbReference>
<dbReference type="PROSITE" id="PS00134">
    <property type="entry name" value="TRYPSIN_HIS"/>
    <property type="match status" value="1"/>
</dbReference>
<dbReference type="InterPro" id="IPR036509">
    <property type="entry name" value="Met_Sox_Rdtase_MsrA_sf"/>
</dbReference>
<dbReference type="GeneTree" id="ENSGT00390000003823"/>
<dbReference type="InterPro" id="IPR001254">
    <property type="entry name" value="Trypsin_dom"/>
</dbReference>
<dbReference type="GO" id="GO:0005737">
    <property type="term" value="C:cytoplasm"/>
    <property type="evidence" value="ECO:0007669"/>
    <property type="project" value="TreeGrafter"/>
</dbReference>
<keyword evidence="11" id="KW-1015">Disulfide bond</keyword>
<dbReference type="InterPro" id="IPR050162">
    <property type="entry name" value="MsrA_MetSO_reductase"/>
</dbReference>
<evidence type="ECO:0000256" key="7">
    <source>
        <dbReference type="ARBA" id="ARBA00022801"/>
    </source>
</evidence>
<comment type="similarity">
    <text evidence="2">Belongs to the MsrA Met sulfoxide reductase family.</text>
</comment>
<evidence type="ECO:0000256" key="11">
    <source>
        <dbReference type="ARBA" id="ARBA00023157"/>
    </source>
</evidence>
<evidence type="ECO:0000256" key="20">
    <source>
        <dbReference type="ARBA" id="ARBA00078807"/>
    </source>
</evidence>
<protein>
    <recommendedName>
        <fullName evidence="18">Granzyme M</fullName>
        <ecNumber evidence="3">1.8.4.11</ecNumber>
    </recommendedName>
    <alternativeName>
        <fullName evidence="20">Met-ase</fullName>
    </alternativeName>
    <alternativeName>
        <fullName evidence="19">Mitochondrial peptide methionine sulfoxide reductase</fullName>
    </alternativeName>
    <alternativeName>
        <fullName evidence="21">Natural killer cell granular protease</fullName>
    </alternativeName>
    <alternativeName>
        <fullName evidence="14">Peptide-methionine (S)-S-oxide reductase</fullName>
    </alternativeName>
    <alternativeName>
        <fullName evidence="13">Protein-methionine-S-oxide reductase</fullName>
    </alternativeName>
</protein>
<dbReference type="Gene3D" id="3.30.1060.10">
    <property type="entry name" value="Peptide methionine sulphoxide reductase MsrA"/>
    <property type="match status" value="1"/>
</dbReference>
<reference evidence="23" key="2">
    <citation type="submission" date="2025-08" db="UniProtKB">
        <authorList>
            <consortium name="Ensembl"/>
        </authorList>
    </citation>
    <scope>IDENTIFICATION</scope>
</reference>
<evidence type="ECO:0000256" key="21">
    <source>
        <dbReference type="ARBA" id="ARBA00079711"/>
    </source>
</evidence>
<dbReference type="InterPro" id="IPR043504">
    <property type="entry name" value="Peptidase_S1_PA_chymotrypsin"/>
</dbReference>
<dbReference type="GO" id="GO:0006508">
    <property type="term" value="P:proteolysis"/>
    <property type="evidence" value="ECO:0007669"/>
    <property type="project" value="UniProtKB-KW"/>
</dbReference>
<evidence type="ECO:0000256" key="13">
    <source>
        <dbReference type="ARBA" id="ARBA00030273"/>
    </source>
</evidence>
<dbReference type="GO" id="GO:0034599">
    <property type="term" value="P:cellular response to oxidative stress"/>
    <property type="evidence" value="ECO:0007669"/>
    <property type="project" value="TreeGrafter"/>
</dbReference>
<dbReference type="Gene3D" id="2.40.10.10">
    <property type="entry name" value="Trypsin-like serine proteases"/>
    <property type="match status" value="2"/>
</dbReference>
<dbReference type="FunFam" id="3.30.1060.10:FF:000001">
    <property type="entry name" value="Peptide methionine sulfoxide reductase MsrA"/>
    <property type="match status" value="1"/>
</dbReference>
<dbReference type="PROSITE" id="PS50240">
    <property type="entry name" value="TRYPSIN_DOM"/>
    <property type="match status" value="1"/>
</dbReference>
<proteinExistence type="inferred from homology"/>
<evidence type="ECO:0000256" key="2">
    <source>
        <dbReference type="ARBA" id="ARBA00005591"/>
    </source>
</evidence>
<dbReference type="PANTHER" id="PTHR42799:SF2">
    <property type="entry name" value="MITOCHONDRIAL PEPTIDE METHIONINE SULFOXIDE REDUCTASE"/>
    <property type="match status" value="1"/>
</dbReference>
<organism evidence="23 24">
    <name type="scientific">Strigops habroptila</name>
    <name type="common">Kakapo</name>
    <dbReference type="NCBI Taxonomy" id="2489341"/>
    <lineage>
        <taxon>Eukaryota</taxon>
        <taxon>Metazoa</taxon>
        <taxon>Chordata</taxon>
        <taxon>Craniata</taxon>
        <taxon>Vertebrata</taxon>
        <taxon>Euteleostomi</taxon>
        <taxon>Archelosauria</taxon>
        <taxon>Archosauria</taxon>
        <taxon>Dinosauria</taxon>
        <taxon>Saurischia</taxon>
        <taxon>Theropoda</taxon>
        <taxon>Coelurosauria</taxon>
        <taxon>Aves</taxon>
        <taxon>Neognathae</taxon>
        <taxon>Neoaves</taxon>
        <taxon>Telluraves</taxon>
        <taxon>Australaves</taxon>
        <taxon>Psittaciformes</taxon>
        <taxon>Psittacidae</taxon>
        <taxon>Strigops</taxon>
    </lineage>
</organism>
<dbReference type="PRINTS" id="PR00722">
    <property type="entry name" value="CHYMOTRYPSIN"/>
</dbReference>
<evidence type="ECO:0000256" key="17">
    <source>
        <dbReference type="ARBA" id="ARBA00054080"/>
    </source>
</evidence>
<evidence type="ECO:0000256" key="5">
    <source>
        <dbReference type="ARBA" id="ARBA00022670"/>
    </source>
</evidence>
<gene>
    <name evidence="23" type="primary">MSRA</name>
</gene>
<sequence>MPTAPRRFLRALCSSTFRMGDSASRLPQAEEALPGRSQRVPVADKHHVNGNRTVEPFPEGTQMALFGMGCFWGAERKFWRQKGVYSTQVGYAGGYTPNPTYKEVCSGKTGHAETVRVVYQPENISFEELLKVFWENHDPTQGMRQGNDVGTQYRSAIYTFSPKQMEAAFRSKEEYQKVLTGGGFGPITTEIREAPEFYYAEDYHQQYLKCGLRPSYESFQGTGKRFTTGRYATAGEFPWHVSIQSNGRHVCGGTIISALWILTAAHCFGEEMPPDLTVLVGGTDLSVPLEEHKPDSLILHEKFDRMTMQNDIALILLSSPIEFSNEKIPICLPYMHDINTWQHCWIAGWGTTSAAIVRPTSHMMQKAPMKLISREQCLKSIPQLVENMLCAEMEKRRRGAWQSQVDSGGPLVCSYWNTMKWFQVGIVSWEQDCAEKPSHEVLLSVYSYRRWIETETAIRGKPFFIEGVDNHANRQLFSSKAESQLAFLEYCLLLFISLIAIRLL</sequence>
<dbReference type="InterPro" id="IPR001314">
    <property type="entry name" value="Peptidase_S1A"/>
</dbReference>
<comment type="subcellular location">
    <subcellularLocation>
        <location evidence="1">Secreted</location>
    </subcellularLocation>
</comment>